<keyword evidence="1" id="KW-0472">Membrane</keyword>
<dbReference type="Proteomes" id="UP000649617">
    <property type="component" value="Unassembled WGS sequence"/>
</dbReference>
<name>A0A812N7A9_SYMPI</name>
<dbReference type="AlphaFoldDB" id="A0A812N7A9"/>
<feature type="transmembrane region" description="Helical" evidence="1">
    <location>
        <begin position="242"/>
        <end position="262"/>
    </location>
</feature>
<proteinExistence type="predicted"/>
<gene>
    <name evidence="2" type="ORF">SPIL2461_LOCUS6342</name>
</gene>
<evidence type="ECO:0000256" key="1">
    <source>
        <dbReference type="SAM" id="Phobius"/>
    </source>
</evidence>
<sequence length="271" mass="30421">MVLGMGFVPTGEKNNDHAVMWPAMAAIAAVVFYWSVAKMREFFRSVETLHHELKQFQCEDCLCYCCSIGHATVDGQTLLCDRRILLSCITRWFGSVQAFDSVVRSEVLTCLTEQLASQVFTYKEFVVMAVPVLWLHMDDASTPLDWILRPADGHTVWVDYEMKISARAILRGVGGTFGNVPILFHLTSKLTCLLRKQVGRTERVKLCSSVLINCSVIVIVILVFVGMLYLELELLISGSLEGSLFTLAIFDLVVIVCAMLSFRCFPTQINF</sequence>
<keyword evidence="3" id="KW-1185">Reference proteome</keyword>
<dbReference type="OrthoDB" id="10572053at2759"/>
<evidence type="ECO:0000313" key="2">
    <source>
        <dbReference type="EMBL" id="CAE7282685.1"/>
    </source>
</evidence>
<feature type="transmembrane region" description="Helical" evidence="1">
    <location>
        <begin position="210"/>
        <end position="230"/>
    </location>
</feature>
<comment type="caution">
    <text evidence="2">The sequence shown here is derived from an EMBL/GenBank/DDBJ whole genome shotgun (WGS) entry which is preliminary data.</text>
</comment>
<reference evidence="2" key="1">
    <citation type="submission" date="2021-02" db="EMBL/GenBank/DDBJ databases">
        <authorList>
            <person name="Dougan E. K."/>
            <person name="Rhodes N."/>
            <person name="Thang M."/>
            <person name="Chan C."/>
        </authorList>
    </citation>
    <scope>NUCLEOTIDE SEQUENCE</scope>
</reference>
<keyword evidence="1" id="KW-0812">Transmembrane</keyword>
<feature type="transmembrane region" description="Helical" evidence="1">
    <location>
        <begin position="20"/>
        <end position="37"/>
    </location>
</feature>
<evidence type="ECO:0000313" key="3">
    <source>
        <dbReference type="Proteomes" id="UP000649617"/>
    </source>
</evidence>
<keyword evidence="1" id="KW-1133">Transmembrane helix</keyword>
<dbReference type="EMBL" id="CAJNIZ010009497">
    <property type="protein sequence ID" value="CAE7282685.1"/>
    <property type="molecule type" value="Genomic_DNA"/>
</dbReference>
<accession>A0A812N7A9</accession>
<protein>
    <submittedName>
        <fullName evidence="2">Uncharacterized protein</fullName>
    </submittedName>
</protein>
<organism evidence="2 3">
    <name type="scientific">Symbiodinium pilosum</name>
    <name type="common">Dinoflagellate</name>
    <dbReference type="NCBI Taxonomy" id="2952"/>
    <lineage>
        <taxon>Eukaryota</taxon>
        <taxon>Sar</taxon>
        <taxon>Alveolata</taxon>
        <taxon>Dinophyceae</taxon>
        <taxon>Suessiales</taxon>
        <taxon>Symbiodiniaceae</taxon>
        <taxon>Symbiodinium</taxon>
    </lineage>
</organism>